<dbReference type="Proteomes" id="UP000605846">
    <property type="component" value="Unassembled WGS sequence"/>
</dbReference>
<comment type="caution">
    <text evidence="3">The sequence shown here is derived from an EMBL/GenBank/DDBJ whole genome shotgun (WGS) entry which is preliminary data.</text>
</comment>
<feature type="region of interest" description="Disordered" evidence="1">
    <location>
        <begin position="90"/>
        <end position="191"/>
    </location>
</feature>
<sequence>MTPFTEYEDKVFREYVLNKKLLVEVEEDPSIDNFHTRFKHWTKSPAGQLYIRSLEQTINSRSTRSKVKNGEALLTTKSEPVIEITSEKATRPTMSTIVRSKKRRRNSEMPETETVYLTKTNGRRTPFKMQNRPSAPKKQKKETPRQKRKTPPAKATQGSNDFKEEQEDDTISTVEKKAKSNSERKQPKSLNDMLTREIAQHFPIRFMVEDFRFERSKLLGEGHIGKVMYATYRGVPIACKCRRLLKSRRTFYEHIKRELMFAAKLSVCRFANPYLGVFECKPHQLRFSSSAKDTAGPVITSTSRAHHSDIYIVQRYYEYGDLRDLMEKRASKFFHPIEILQLAISLSAALADAHQLGIGIVDLKWIQVDLVGSLILGRKRVNKHDKDGMLLIQLEISSCVELEGKEQLKLSEMGVPWTKDVAAPEMIRHGLFTKKSDIFMAMLIVAEMMTPSLSDKEFQERVLSRTSNGSVEFRPDGLNPIYKSFFPILRTGLHPDAKMRPDALYLLQYFEDMRHISLANMFPLQEGLSVQTDTVSAPSKTSRTMEENSLLCDSSPLSSASLSDFEEDNNTETTPMTEESDIQLPIKE</sequence>
<reference evidence="3" key="1">
    <citation type="submission" date="2020-01" db="EMBL/GenBank/DDBJ databases">
        <title>Genome Sequencing of Three Apophysomyces-Like Fungal Strains Confirms a Novel Fungal Genus in the Mucoromycota with divergent Burkholderia-like Endosymbiotic Bacteria.</title>
        <authorList>
            <person name="Stajich J.E."/>
            <person name="Macias A.M."/>
            <person name="Carter-House D."/>
            <person name="Lovett B."/>
            <person name="Kasson L.R."/>
            <person name="Berry K."/>
            <person name="Grigoriev I."/>
            <person name="Chang Y."/>
            <person name="Spatafora J."/>
            <person name="Kasson M.T."/>
        </authorList>
    </citation>
    <scope>NUCLEOTIDE SEQUENCE</scope>
    <source>
        <strain evidence="3">NRRL A-21654</strain>
    </source>
</reference>
<dbReference type="OrthoDB" id="28230at2759"/>
<dbReference type="Pfam" id="PF00069">
    <property type="entry name" value="Pkinase"/>
    <property type="match status" value="1"/>
</dbReference>
<dbReference type="PROSITE" id="PS50011">
    <property type="entry name" value="PROTEIN_KINASE_DOM"/>
    <property type="match status" value="1"/>
</dbReference>
<dbReference type="AlphaFoldDB" id="A0A8H7BKE1"/>
<dbReference type="Gene3D" id="1.10.510.10">
    <property type="entry name" value="Transferase(Phosphotransferase) domain 1"/>
    <property type="match status" value="1"/>
</dbReference>
<dbReference type="InterPro" id="IPR000719">
    <property type="entry name" value="Prot_kinase_dom"/>
</dbReference>
<protein>
    <recommendedName>
        <fullName evidence="2">Protein kinase domain-containing protein</fullName>
    </recommendedName>
</protein>
<evidence type="ECO:0000313" key="4">
    <source>
        <dbReference type="Proteomes" id="UP000605846"/>
    </source>
</evidence>
<keyword evidence="4" id="KW-1185">Reference proteome</keyword>
<feature type="compositionally biased region" description="Basic and acidic residues" evidence="1">
    <location>
        <begin position="174"/>
        <end position="186"/>
    </location>
</feature>
<name>A0A8H7BKE1_9FUNG</name>
<organism evidence="3 4">
    <name type="scientific">Apophysomyces ossiformis</name>
    <dbReference type="NCBI Taxonomy" id="679940"/>
    <lineage>
        <taxon>Eukaryota</taxon>
        <taxon>Fungi</taxon>
        <taxon>Fungi incertae sedis</taxon>
        <taxon>Mucoromycota</taxon>
        <taxon>Mucoromycotina</taxon>
        <taxon>Mucoromycetes</taxon>
        <taxon>Mucorales</taxon>
        <taxon>Mucorineae</taxon>
        <taxon>Mucoraceae</taxon>
        <taxon>Apophysomyces</taxon>
    </lineage>
</organism>
<proteinExistence type="predicted"/>
<feature type="domain" description="Protein kinase" evidence="2">
    <location>
        <begin position="213"/>
        <end position="518"/>
    </location>
</feature>
<feature type="compositionally biased region" description="Low complexity" evidence="1">
    <location>
        <begin position="549"/>
        <end position="563"/>
    </location>
</feature>
<feature type="region of interest" description="Disordered" evidence="1">
    <location>
        <begin position="535"/>
        <end position="588"/>
    </location>
</feature>
<dbReference type="InterPro" id="IPR011009">
    <property type="entry name" value="Kinase-like_dom_sf"/>
</dbReference>
<accession>A0A8H7BKE1</accession>
<dbReference type="GO" id="GO:0005524">
    <property type="term" value="F:ATP binding"/>
    <property type="evidence" value="ECO:0007669"/>
    <property type="project" value="InterPro"/>
</dbReference>
<gene>
    <name evidence="3" type="ORF">EC973_000978</name>
</gene>
<evidence type="ECO:0000259" key="2">
    <source>
        <dbReference type="PROSITE" id="PS50011"/>
    </source>
</evidence>
<feature type="compositionally biased region" description="Basic residues" evidence="1">
    <location>
        <begin position="135"/>
        <end position="151"/>
    </location>
</feature>
<dbReference type="SUPFAM" id="SSF56112">
    <property type="entry name" value="Protein kinase-like (PK-like)"/>
    <property type="match status" value="1"/>
</dbReference>
<dbReference type="GO" id="GO:0004672">
    <property type="term" value="F:protein kinase activity"/>
    <property type="evidence" value="ECO:0007669"/>
    <property type="project" value="InterPro"/>
</dbReference>
<dbReference type="EMBL" id="JABAYA010000119">
    <property type="protein sequence ID" value="KAF7724469.1"/>
    <property type="molecule type" value="Genomic_DNA"/>
</dbReference>
<evidence type="ECO:0000256" key="1">
    <source>
        <dbReference type="SAM" id="MobiDB-lite"/>
    </source>
</evidence>
<evidence type="ECO:0000313" key="3">
    <source>
        <dbReference type="EMBL" id="KAF7724469.1"/>
    </source>
</evidence>